<keyword evidence="3" id="KW-1185">Reference proteome</keyword>
<dbReference type="EMBL" id="ATLV01022863">
    <property type="status" value="NOT_ANNOTATED_CDS"/>
    <property type="molecule type" value="Genomic_DNA"/>
</dbReference>
<organism evidence="1">
    <name type="scientific">Anopheles sinensis</name>
    <name type="common">Mosquito</name>
    <dbReference type="NCBI Taxonomy" id="74873"/>
    <lineage>
        <taxon>Eukaryota</taxon>
        <taxon>Metazoa</taxon>
        <taxon>Ecdysozoa</taxon>
        <taxon>Arthropoda</taxon>
        <taxon>Hexapoda</taxon>
        <taxon>Insecta</taxon>
        <taxon>Pterygota</taxon>
        <taxon>Neoptera</taxon>
        <taxon>Endopterygota</taxon>
        <taxon>Diptera</taxon>
        <taxon>Nematocera</taxon>
        <taxon>Culicoidea</taxon>
        <taxon>Culicidae</taxon>
        <taxon>Anophelinae</taxon>
        <taxon>Anopheles</taxon>
    </lineage>
</organism>
<evidence type="ECO:0000313" key="1">
    <source>
        <dbReference type="EMBL" id="KFB48016.1"/>
    </source>
</evidence>
<accession>A0A084WCS2</accession>
<reference evidence="1 3" key="1">
    <citation type="journal article" date="2014" name="BMC Genomics">
        <title>Genome sequence of Anopheles sinensis provides insight into genetics basis of mosquito competence for malaria parasites.</title>
        <authorList>
            <person name="Zhou D."/>
            <person name="Zhang D."/>
            <person name="Ding G."/>
            <person name="Shi L."/>
            <person name="Hou Q."/>
            <person name="Ye Y."/>
            <person name="Xu Y."/>
            <person name="Zhou H."/>
            <person name="Xiong C."/>
            <person name="Li S."/>
            <person name="Yu J."/>
            <person name="Hong S."/>
            <person name="Yu X."/>
            <person name="Zou P."/>
            <person name="Chen C."/>
            <person name="Chang X."/>
            <person name="Wang W."/>
            <person name="Lv Y."/>
            <person name="Sun Y."/>
            <person name="Ma L."/>
            <person name="Shen B."/>
            <person name="Zhu C."/>
        </authorList>
    </citation>
    <scope>NUCLEOTIDE SEQUENCE [LARGE SCALE GENOMIC DNA]</scope>
</reference>
<dbReference type="Proteomes" id="UP000030765">
    <property type="component" value="Unassembled WGS sequence"/>
</dbReference>
<protein>
    <submittedName>
        <fullName evidence="1 2">Uncharacterized protein</fullName>
    </submittedName>
</protein>
<proteinExistence type="predicted"/>
<evidence type="ECO:0000313" key="2">
    <source>
        <dbReference type="EnsemblMetazoa" id="ASIC016133-PA"/>
    </source>
</evidence>
<reference evidence="2" key="2">
    <citation type="submission" date="2020-05" db="UniProtKB">
        <authorList>
            <consortium name="EnsemblMetazoa"/>
        </authorList>
    </citation>
    <scope>IDENTIFICATION</scope>
</reference>
<sequence>MTPKRAKVGAIKKTFAFRKDCAFAFPAAREAFSSAERKHSLKNSTPYQLLLRTFQYKLPPNGSQIRSGSANRLEAVRKTETEAAGQRAGIPLITSLSVCFPDIPDTSAAGIRRAERAERKHSLKNSTPYQLLLRTFQYKLPPNGSKIRSGSANRLEAVRKTETEVAGQRAGIPLITSLSVCFPDIPDTSTAGVRRAERWPFAFSRGIAAADALARIGSDGEKSLQGSYFISHFERIAQSSLRCPSPKT</sequence>
<dbReference type="VEuPathDB" id="VectorBase:ASIC016133"/>
<dbReference type="EnsemblMetazoa" id="ASIC016133-RA">
    <property type="protein sequence ID" value="ASIC016133-PA"/>
    <property type="gene ID" value="ASIC016133"/>
</dbReference>
<dbReference type="AlphaFoldDB" id="A0A084WCS2"/>
<name>A0A084WCS2_ANOSI</name>
<dbReference type="EMBL" id="ATLV01022862">
    <property type="status" value="NOT_ANNOTATED_CDS"/>
    <property type="molecule type" value="Genomic_DNA"/>
</dbReference>
<dbReference type="EMBL" id="KE525337">
    <property type="protein sequence ID" value="KFB48016.1"/>
    <property type="molecule type" value="Genomic_DNA"/>
</dbReference>
<gene>
    <name evidence="1" type="ORF">ZHAS_00016133</name>
</gene>
<evidence type="ECO:0000313" key="3">
    <source>
        <dbReference type="Proteomes" id="UP000030765"/>
    </source>
</evidence>